<proteinExistence type="predicted"/>
<dbReference type="AlphaFoldDB" id="A0A9P9E5N9"/>
<protein>
    <submittedName>
        <fullName evidence="2">Uncharacterized protein</fullName>
    </submittedName>
</protein>
<accession>A0A9P9E5N9</accession>
<reference evidence="2" key="1">
    <citation type="journal article" date="2021" name="Nat. Commun.">
        <title>Genetic determinants of endophytism in the Arabidopsis root mycobiome.</title>
        <authorList>
            <person name="Mesny F."/>
            <person name="Miyauchi S."/>
            <person name="Thiergart T."/>
            <person name="Pickel B."/>
            <person name="Atanasova L."/>
            <person name="Karlsson M."/>
            <person name="Huettel B."/>
            <person name="Barry K.W."/>
            <person name="Haridas S."/>
            <person name="Chen C."/>
            <person name="Bauer D."/>
            <person name="Andreopoulos W."/>
            <person name="Pangilinan J."/>
            <person name="LaButti K."/>
            <person name="Riley R."/>
            <person name="Lipzen A."/>
            <person name="Clum A."/>
            <person name="Drula E."/>
            <person name="Henrissat B."/>
            <person name="Kohler A."/>
            <person name="Grigoriev I.V."/>
            <person name="Martin F.M."/>
            <person name="Hacquard S."/>
        </authorList>
    </citation>
    <scope>NUCLEOTIDE SEQUENCE</scope>
    <source>
        <strain evidence="2">MPI-CAGE-AT-0147</strain>
    </source>
</reference>
<dbReference type="Proteomes" id="UP000738349">
    <property type="component" value="Unassembled WGS sequence"/>
</dbReference>
<dbReference type="EMBL" id="JAGMUV010000016">
    <property type="protein sequence ID" value="KAH7132924.1"/>
    <property type="molecule type" value="Genomic_DNA"/>
</dbReference>
<keyword evidence="3" id="KW-1185">Reference proteome</keyword>
<name>A0A9P9E5N9_9HYPO</name>
<feature type="region of interest" description="Disordered" evidence="1">
    <location>
        <begin position="24"/>
        <end position="44"/>
    </location>
</feature>
<comment type="caution">
    <text evidence="2">The sequence shown here is derived from an EMBL/GenBank/DDBJ whole genome shotgun (WGS) entry which is preliminary data.</text>
</comment>
<evidence type="ECO:0000313" key="3">
    <source>
        <dbReference type="Proteomes" id="UP000738349"/>
    </source>
</evidence>
<dbReference type="OrthoDB" id="421993at2759"/>
<evidence type="ECO:0000313" key="2">
    <source>
        <dbReference type="EMBL" id="KAH7132924.1"/>
    </source>
</evidence>
<organism evidence="2 3">
    <name type="scientific">Dactylonectria macrodidyma</name>
    <dbReference type="NCBI Taxonomy" id="307937"/>
    <lineage>
        <taxon>Eukaryota</taxon>
        <taxon>Fungi</taxon>
        <taxon>Dikarya</taxon>
        <taxon>Ascomycota</taxon>
        <taxon>Pezizomycotina</taxon>
        <taxon>Sordariomycetes</taxon>
        <taxon>Hypocreomycetidae</taxon>
        <taxon>Hypocreales</taxon>
        <taxon>Nectriaceae</taxon>
        <taxon>Dactylonectria</taxon>
    </lineage>
</organism>
<evidence type="ECO:0000256" key="1">
    <source>
        <dbReference type="SAM" id="MobiDB-lite"/>
    </source>
</evidence>
<gene>
    <name evidence="2" type="ORF">EDB81DRAFT_905160</name>
</gene>
<sequence length="139" mass="15109">MTYVWLANFYGPPSVSGFIVPEDQERAGQEADESSSASTLHREAATILPQGSNHPALLIATVSTLCKTADTMEEDEITSLQRRVWVLETLLAASLKLLQGSPGREDRTVPPSRDMPSAHAEDIDCGADVVEHWVSTMSL</sequence>